<proteinExistence type="predicted"/>
<feature type="compositionally biased region" description="Basic and acidic residues" evidence="1">
    <location>
        <begin position="44"/>
        <end position="68"/>
    </location>
</feature>
<feature type="region of interest" description="Disordered" evidence="1">
    <location>
        <begin position="34"/>
        <end position="85"/>
    </location>
</feature>
<reference evidence="2" key="1">
    <citation type="journal article" date="2018" name="Data Brief">
        <title>Genome sequence data from 17 accessions of Ensete ventricosum, a staple food crop for millions in Ethiopia.</title>
        <authorList>
            <person name="Yemataw Z."/>
            <person name="Muzemil S."/>
            <person name="Ambachew D."/>
            <person name="Tripathi L."/>
            <person name="Tesfaye K."/>
            <person name="Chala A."/>
            <person name="Farbos A."/>
            <person name="O'Neill P."/>
            <person name="Moore K."/>
            <person name="Grant M."/>
            <person name="Studholme D.J."/>
        </authorList>
    </citation>
    <scope>NUCLEOTIDE SEQUENCE [LARGE SCALE GENOMIC DNA]</scope>
    <source>
        <tissue evidence="2">Leaf</tissue>
    </source>
</reference>
<gene>
    <name evidence="2" type="ORF">BHM03_00057804</name>
</gene>
<dbReference type="EMBL" id="KV876800">
    <property type="protein sequence ID" value="RZR75441.1"/>
    <property type="molecule type" value="Genomic_DNA"/>
</dbReference>
<evidence type="ECO:0000256" key="1">
    <source>
        <dbReference type="SAM" id="MobiDB-lite"/>
    </source>
</evidence>
<name>A0A445MMI2_ENSVE</name>
<accession>A0A445MMI2</accession>
<dbReference type="AlphaFoldDB" id="A0A445MMI2"/>
<feature type="compositionally biased region" description="Basic and acidic residues" evidence="1">
    <location>
        <begin position="75"/>
        <end position="85"/>
    </location>
</feature>
<organism evidence="2">
    <name type="scientific">Ensete ventricosum</name>
    <name type="common">Abyssinian banana</name>
    <name type="synonym">Musa ensete</name>
    <dbReference type="NCBI Taxonomy" id="4639"/>
    <lineage>
        <taxon>Eukaryota</taxon>
        <taxon>Viridiplantae</taxon>
        <taxon>Streptophyta</taxon>
        <taxon>Embryophyta</taxon>
        <taxon>Tracheophyta</taxon>
        <taxon>Spermatophyta</taxon>
        <taxon>Magnoliopsida</taxon>
        <taxon>Liliopsida</taxon>
        <taxon>Zingiberales</taxon>
        <taxon>Musaceae</taxon>
        <taxon>Ensete</taxon>
    </lineage>
</organism>
<protein>
    <submittedName>
        <fullName evidence="2">Uncharacterized protein</fullName>
    </submittedName>
</protein>
<feature type="region of interest" description="Disordered" evidence="1">
    <location>
        <begin position="1"/>
        <end position="20"/>
    </location>
</feature>
<dbReference type="Proteomes" id="UP000290560">
    <property type="component" value="Unassembled WGS sequence"/>
</dbReference>
<sequence>MFGPRRETHSNIGKRQRVPSCGCTKRWVSAIAPPKLRRLGTTGRGREEAEKKAEREREGGGGLEKTEEGEWMATVHRDESPLRIGRDRRAATSGICQFASPVSLRAPQE</sequence>
<evidence type="ECO:0000313" key="2">
    <source>
        <dbReference type="EMBL" id="RZR75441.1"/>
    </source>
</evidence>